<dbReference type="OrthoDB" id="9811889at2"/>
<name>A0A428KUB0_9BACT</name>
<protein>
    <submittedName>
        <fullName evidence="2">GAF domain-containing protein</fullName>
    </submittedName>
</protein>
<dbReference type="SMART" id="SM00065">
    <property type="entry name" value="GAF"/>
    <property type="match status" value="1"/>
</dbReference>
<dbReference type="RefSeq" id="WP_125418979.1">
    <property type="nucleotide sequence ID" value="NZ_RWIT01000002.1"/>
</dbReference>
<gene>
    <name evidence="2" type="ORF">EI291_06430</name>
</gene>
<sequence length="239" mass="26317">MNRLPDELVPSNDASRLRSLHNYQVLNTTPEPIFDEYVALAAQLFNLPISLLSLVDEQEVFFKANTGLPGLERVARPDSLCSAAILQNEVLAYGDLAAEGCSLVNPVVAKSAGLRFYAGAALKMPDGHNIGSLCVIGREPRTISSEEQELLMRLAELTSMTIELRSYYLRQNRPAEWQQTQQQLQTLLSDEAAMARYLTSRLGTLSVLNGEHAPIQQRLLALRHILTTLLAGCMASPAK</sequence>
<dbReference type="Proteomes" id="UP000273500">
    <property type="component" value="Unassembled WGS sequence"/>
</dbReference>
<dbReference type="InterPro" id="IPR003018">
    <property type="entry name" value="GAF"/>
</dbReference>
<dbReference type="Pfam" id="PF01590">
    <property type="entry name" value="GAF"/>
    <property type="match status" value="1"/>
</dbReference>
<feature type="domain" description="GAF" evidence="1">
    <location>
        <begin position="29"/>
        <end position="172"/>
    </location>
</feature>
<dbReference type="SUPFAM" id="SSF55781">
    <property type="entry name" value="GAF domain-like"/>
    <property type="match status" value="1"/>
</dbReference>
<reference evidence="2 3" key="1">
    <citation type="submission" date="2018-12" db="EMBL/GenBank/DDBJ databases">
        <authorList>
            <person name="Feng G."/>
            <person name="Zhu H."/>
        </authorList>
    </citation>
    <scope>NUCLEOTIDE SEQUENCE [LARGE SCALE GENOMIC DNA]</scope>
    <source>
        <strain evidence="2 3">KCTC 12533</strain>
    </source>
</reference>
<evidence type="ECO:0000313" key="2">
    <source>
        <dbReference type="EMBL" id="RSK50285.1"/>
    </source>
</evidence>
<comment type="caution">
    <text evidence="2">The sequence shown here is derived from an EMBL/GenBank/DDBJ whole genome shotgun (WGS) entry which is preliminary data.</text>
</comment>
<keyword evidence="3" id="KW-1185">Reference proteome</keyword>
<dbReference type="EMBL" id="RWIT01000002">
    <property type="protein sequence ID" value="RSK50285.1"/>
    <property type="molecule type" value="Genomic_DNA"/>
</dbReference>
<dbReference type="AlphaFoldDB" id="A0A428KUB0"/>
<dbReference type="InterPro" id="IPR029016">
    <property type="entry name" value="GAF-like_dom_sf"/>
</dbReference>
<evidence type="ECO:0000313" key="3">
    <source>
        <dbReference type="Proteomes" id="UP000273500"/>
    </source>
</evidence>
<evidence type="ECO:0000259" key="1">
    <source>
        <dbReference type="SMART" id="SM00065"/>
    </source>
</evidence>
<dbReference type="Gene3D" id="3.30.450.40">
    <property type="match status" value="1"/>
</dbReference>
<dbReference type="PANTHER" id="PTHR43102">
    <property type="entry name" value="SLR1143 PROTEIN"/>
    <property type="match status" value="1"/>
</dbReference>
<organism evidence="2 3">
    <name type="scientific">Hymenobacter rigui</name>
    <dbReference type="NCBI Taxonomy" id="334424"/>
    <lineage>
        <taxon>Bacteria</taxon>
        <taxon>Pseudomonadati</taxon>
        <taxon>Bacteroidota</taxon>
        <taxon>Cytophagia</taxon>
        <taxon>Cytophagales</taxon>
        <taxon>Hymenobacteraceae</taxon>
        <taxon>Hymenobacter</taxon>
    </lineage>
</organism>
<proteinExistence type="predicted"/>
<accession>A0A428KUB0</accession>
<dbReference type="PANTHER" id="PTHR43102:SF2">
    <property type="entry name" value="GAF DOMAIN-CONTAINING PROTEIN"/>
    <property type="match status" value="1"/>
</dbReference>